<organism evidence="2 3">
    <name type="scientific">Dichanthelium oligosanthes</name>
    <dbReference type="NCBI Taxonomy" id="888268"/>
    <lineage>
        <taxon>Eukaryota</taxon>
        <taxon>Viridiplantae</taxon>
        <taxon>Streptophyta</taxon>
        <taxon>Embryophyta</taxon>
        <taxon>Tracheophyta</taxon>
        <taxon>Spermatophyta</taxon>
        <taxon>Magnoliopsida</taxon>
        <taxon>Liliopsida</taxon>
        <taxon>Poales</taxon>
        <taxon>Poaceae</taxon>
        <taxon>PACMAD clade</taxon>
        <taxon>Panicoideae</taxon>
        <taxon>Panicodae</taxon>
        <taxon>Paniceae</taxon>
        <taxon>Dichantheliinae</taxon>
        <taxon>Dichanthelium</taxon>
    </lineage>
</organism>
<reference evidence="2 3" key="1">
    <citation type="submission" date="2016-09" db="EMBL/GenBank/DDBJ databases">
        <title>The draft genome of Dichanthelium oligosanthes: A C3 panicoid grass species.</title>
        <authorList>
            <person name="Studer A.J."/>
            <person name="Schnable J.C."/>
            <person name="Brutnell T.P."/>
        </authorList>
    </citation>
    <scope>NUCLEOTIDE SEQUENCE [LARGE SCALE GENOMIC DNA]</scope>
    <source>
        <strain evidence="3">cv. Kellogg 1175</strain>
        <tissue evidence="2">Leaf</tissue>
    </source>
</reference>
<name>A0A1E5W204_9POAL</name>
<dbReference type="EMBL" id="LWDX02023814">
    <property type="protein sequence ID" value="OEL31290.1"/>
    <property type="molecule type" value="Genomic_DNA"/>
</dbReference>
<accession>A0A1E5W204</accession>
<dbReference type="Proteomes" id="UP000095767">
    <property type="component" value="Unassembled WGS sequence"/>
</dbReference>
<comment type="caution">
    <text evidence="2">The sequence shown here is derived from an EMBL/GenBank/DDBJ whole genome shotgun (WGS) entry which is preliminary data.</text>
</comment>
<evidence type="ECO:0000313" key="2">
    <source>
        <dbReference type="EMBL" id="OEL31290.1"/>
    </source>
</evidence>
<dbReference type="InterPro" id="IPR026960">
    <property type="entry name" value="RVT-Znf"/>
</dbReference>
<protein>
    <recommendedName>
        <fullName evidence="1">Reverse transcriptase zinc-binding domain-containing protein</fullName>
    </recommendedName>
</protein>
<evidence type="ECO:0000259" key="1">
    <source>
        <dbReference type="Pfam" id="PF13966"/>
    </source>
</evidence>
<sequence length="178" mass="20083">MFAWHLAHNSLAMQRKIKSKGLDVDTICPMCKRLDEDGGHFLFKCKYSKAVWRCLLLEEHMAAMAVLTSPKDVLLYILDCPEEEQVNADGDFRESSLSEGWGFIIRDALAWRSCVGWGWKLAVYHWPSSGEGYGLLASSELCVGCRHDPDRIGDRCQHHQSSLLCSQYDKAPCSLSQA</sequence>
<proteinExistence type="predicted"/>
<dbReference type="AlphaFoldDB" id="A0A1E5W204"/>
<dbReference type="Pfam" id="PF13966">
    <property type="entry name" value="zf-RVT"/>
    <property type="match status" value="1"/>
</dbReference>
<gene>
    <name evidence="2" type="ORF">BAE44_0007690</name>
</gene>
<feature type="domain" description="Reverse transcriptase zinc-binding" evidence="1">
    <location>
        <begin position="1"/>
        <end position="52"/>
    </location>
</feature>
<evidence type="ECO:0000313" key="3">
    <source>
        <dbReference type="Proteomes" id="UP000095767"/>
    </source>
</evidence>
<keyword evidence="3" id="KW-1185">Reference proteome</keyword>
<dbReference type="OrthoDB" id="694270at2759"/>